<proteinExistence type="predicted"/>
<protein>
    <submittedName>
        <fullName evidence="2">Uncharacterized protein</fullName>
    </submittedName>
</protein>
<feature type="non-terminal residue" evidence="2">
    <location>
        <position position="74"/>
    </location>
</feature>
<feature type="non-terminal residue" evidence="2">
    <location>
        <position position="1"/>
    </location>
</feature>
<evidence type="ECO:0000313" key="2">
    <source>
        <dbReference type="EMBL" id="SBS47959.1"/>
    </source>
</evidence>
<name>A0A1A8UI05_NOTFU</name>
<gene>
    <name evidence="2" type="primary">CABZ01044297.1</name>
</gene>
<dbReference type="AlphaFoldDB" id="A0A1A8UI05"/>
<organism evidence="2">
    <name type="scientific">Nothobranchius furzeri</name>
    <name type="common">Turquoise killifish</name>
    <dbReference type="NCBI Taxonomy" id="105023"/>
    <lineage>
        <taxon>Eukaryota</taxon>
        <taxon>Metazoa</taxon>
        <taxon>Chordata</taxon>
        <taxon>Craniata</taxon>
        <taxon>Vertebrata</taxon>
        <taxon>Euteleostomi</taxon>
        <taxon>Actinopterygii</taxon>
        <taxon>Neopterygii</taxon>
        <taxon>Teleostei</taxon>
        <taxon>Neoteleostei</taxon>
        <taxon>Acanthomorphata</taxon>
        <taxon>Ovalentaria</taxon>
        <taxon>Atherinomorphae</taxon>
        <taxon>Cyprinodontiformes</taxon>
        <taxon>Nothobranchiidae</taxon>
        <taxon>Nothobranchius</taxon>
    </lineage>
</organism>
<feature type="region of interest" description="Disordered" evidence="1">
    <location>
        <begin position="36"/>
        <end position="74"/>
    </location>
</feature>
<reference evidence="2" key="1">
    <citation type="submission" date="2016-05" db="EMBL/GenBank/DDBJ databases">
        <authorList>
            <person name="Lavstsen T."/>
            <person name="Jespersen J.S."/>
        </authorList>
    </citation>
    <scope>NUCLEOTIDE SEQUENCE</scope>
    <source>
        <tissue evidence="2">Brain</tissue>
    </source>
</reference>
<dbReference type="EMBL" id="HAEJ01007502">
    <property type="protein sequence ID" value="SBS47959.1"/>
    <property type="molecule type" value="Transcribed_RNA"/>
</dbReference>
<evidence type="ECO:0000256" key="1">
    <source>
        <dbReference type="SAM" id="MobiDB-lite"/>
    </source>
</evidence>
<reference evidence="2" key="2">
    <citation type="submission" date="2016-06" db="EMBL/GenBank/DDBJ databases">
        <title>The genome of a short-lived fish provides insights into sex chromosome evolution and the genetic control of aging.</title>
        <authorList>
            <person name="Reichwald K."/>
            <person name="Felder M."/>
            <person name="Petzold A."/>
            <person name="Koch P."/>
            <person name="Groth M."/>
            <person name="Platzer M."/>
        </authorList>
    </citation>
    <scope>NUCLEOTIDE SEQUENCE</scope>
    <source>
        <tissue evidence="2">Brain</tissue>
    </source>
</reference>
<accession>A0A1A8UI05</accession>
<sequence>QEVEESGVIKEPRATGCQVMPVIREQKVSMDMLAEPLTVSPGDKGRGDTWANRDSGATRVSEDLRGSAPPPDVL</sequence>